<keyword evidence="4" id="KW-0067">ATP-binding</keyword>
<evidence type="ECO:0000256" key="1">
    <source>
        <dbReference type="ARBA" id="ARBA00022475"/>
    </source>
</evidence>
<dbReference type="GO" id="GO:0022857">
    <property type="term" value="F:transmembrane transporter activity"/>
    <property type="evidence" value="ECO:0007669"/>
    <property type="project" value="InterPro"/>
</dbReference>
<keyword evidence="2" id="KW-0472">Membrane</keyword>
<accession>A0A128F7V8</accession>
<keyword evidence="1" id="KW-1003">Cell membrane</keyword>
<dbReference type="Proteomes" id="UP000073601">
    <property type="component" value="Unassembled WGS sequence"/>
</dbReference>
<evidence type="ECO:0000256" key="2">
    <source>
        <dbReference type="ARBA" id="ARBA00023136"/>
    </source>
</evidence>
<dbReference type="PANTHER" id="PTHR43875:SF1">
    <property type="entry name" value="OSMOPROTECTIVE COMPOUNDS UPTAKE ATP-BINDING PROTEIN GGTA"/>
    <property type="match status" value="1"/>
</dbReference>
<dbReference type="GO" id="GO:0005524">
    <property type="term" value="F:ATP binding"/>
    <property type="evidence" value="ECO:0007669"/>
    <property type="project" value="UniProtKB-KW"/>
</dbReference>
<dbReference type="AlphaFoldDB" id="A0A128F7V8"/>
<keyword evidence="5" id="KW-1185">Reference proteome</keyword>
<evidence type="ECO:0000313" key="5">
    <source>
        <dbReference type="Proteomes" id="UP000073601"/>
    </source>
</evidence>
<dbReference type="Gene3D" id="2.40.50.100">
    <property type="match status" value="1"/>
</dbReference>
<dbReference type="InterPro" id="IPR013611">
    <property type="entry name" value="Transp-assoc_OB_typ2"/>
</dbReference>
<dbReference type="SUPFAM" id="SSF50331">
    <property type="entry name" value="MOP-like"/>
    <property type="match status" value="1"/>
</dbReference>
<dbReference type="GO" id="GO:0016887">
    <property type="term" value="F:ATP hydrolysis activity"/>
    <property type="evidence" value="ECO:0007669"/>
    <property type="project" value="InterPro"/>
</dbReference>
<keyword evidence="4" id="KW-0547">Nucleotide-binding</keyword>
<proteinExistence type="predicted"/>
<evidence type="ECO:0000313" key="4">
    <source>
        <dbReference type="EMBL" id="CZF82580.1"/>
    </source>
</evidence>
<name>A0A128F7V8_9GAMM</name>
<dbReference type="Gene3D" id="2.40.50.140">
    <property type="entry name" value="Nucleic acid-binding proteins"/>
    <property type="match status" value="1"/>
</dbReference>
<dbReference type="InterPro" id="IPR047641">
    <property type="entry name" value="ABC_transpr_MalK/UgpC-like"/>
</dbReference>
<dbReference type="GO" id="GO:0055052">
    <property type="term" value="C:ATP-binding cassette (ABC) transporter complex, substrate-binding subunit-containing"/>
    <property type="evidence" value="ECO:0007669"/>
    <property type="project" value="TreeGrafter"/>
</dbReference>
<reference evidence="5" key="1">
    <citation type="submission" date="2016-02" db="EMBL/GenBank/DDBJ databases">
        <authorList>
            <person name="Rodrigo-Torres Lidia"/>
            <person name="Arahal R.David."/>
        </authorList>
    </citation>
    <scope>NUCLEOTIDE SEQUENCE [LARGE SCALE GENOMIC DNA]</scope>
    <source>
        <strain evidence="5">CECT 8713</strain>
    </source>
</reference>
<dbReference type="InterPro" id="IPR012340">
    <property type="entry name" value="NA-bd_OB-fold"/>
</dbReference>
<protein>
    <submittedName>
        <fullName evidence="4">Glycerol-3-phosphate transporter ATP-binding subunit</fullName>
    </submittedName>
</protein>
<dbReference type="PANTHER" id="PTHR43875">
    <property type="entry name" value="MALTODEXTRIN IMPORT ATP-BINDING PROTEIN MSMX"/>
    <property type="match status" value="1"/>
</dbReference>
<feature type="domain" description="Transport-associated OB type 2" evidence="3">
    <location>
        <begin position="36"/>
        <end position="109"/>
    </location>
</feature>
<evidence type="ECO:0000259" key="3">
    <source>
        <dbReference type="Pfam" id="PF08402"/>
    </source>
</evidence>
<dbReference type="Pfam" id="PF08402">
    <property type="entry name" value="TOBE_2"/>
    <property type="match status" value="1"/>
</dbReference>
<dbReference type="InterPro" id="IPR008995">
    <property type="entry name" value="Mo/tungstate-bd_C_term_dom"/>
</dbReference>
<gene>
    <name evidence="4" type="ORF">GMA8713_02283</name>
</gene>
<organism evidence="4 5">
    <name type="scientific">Grimontia marina</name>
    <dbReference type="NCBI Taxonomy" id="646534"/>
    <lineage>
        <taxon>Bacteria</taxon>
        <taxon>Pseudomonadati</taxon>
        <taxon>Pseudomonadota</taxon>
        <taxon>Gammaproteobacteria</taxon>
        <taxon>Vibrionales</taxon>
        <taxon>Vibrionaceae</taxon>
        <taxon>Grimontia</taxon>
    </lineage>
</organism>
<dbReference type="EMBL" id="FIZY01000018">
    <property type="protein sequence ID" value="CZF82580.1"/>
    <property type="molecule type" value="Genomic_DNA"/>
</dbReference>
<sequence>MTGAVAALRAKQQPEIVQVNGDSIANSNLSDKELFIGLRPEHLQIAENPKDKQLTMKVTLTESLGADLLVYGTLSDSNQQMTLRVEGHVVVEDGASLPLTIDTKNIHLFDRETEKRIES</sequence>